<dbReference type="EMBL" id="JADIMX010000107">
    <property type="protein sequence ID" value="MBO8434807.1"/>
    <property type="molecule type" value="Genomic_DNA"/>
</dbReference>
<evidence type="ECO:0000313" key="8">
    <source>
        <dbReference type="Proteomes" id="UP000823611"/>
    </source>
</evidence>
<keyword evidence="2" id="KW-0805">Transcription regulation</keyword>
<dbReference type="PANTHER" id="PTHR43133:SF60">
    <property type="entry name" value="RNA POLYMERASE SIGMA FACTOR SIGV"/>
    <property type="match status" value="1"/>
</dbReference>
<proteinExistence type="inferred from homology"/>
<gene>
    <name evidence="7" type="ORF">IAC55_05765</name>
</gene>
<dbReference type="Gene3D" id="1.10.1740.10">
    <property type="match status" value="1"/>
</dbReference>
<dbReference type="SUPFAM" id="SSF88659">
    <property type="entry name" value="Sigma3 and sigma4 domains of RNA polymerase sigma factors"/>
    <property type="match status" value="1"/>
</dbReference>
<dbReference type="InterPro" id="IPR013325">
    <property type="entry name" value="RNA_pol_sigma_r2"/>
</dbReference>
<dbReference type="InterPro" id="IPR036388">
    <property type="entry name" value="WH-like_DNA-bd_sf"/>
</dbReference>
<evidence type="ECO:0000259" key="5">
    <source>
        <dbReference type="Pfam" id="PF04542"/>
    </source>
</evidence>
<dbReference type="InterPro" id="IPR007627">
    <property type="entry name" value="RNA_pol_sigma70_r2"/>
</dbReference>
<dbReference type="NCBIfam" id="TIGR02937">
    <property type="entry name" value="sigma70-ECF"/>
    <property type="match status" value="1"/>
</dbReference>
<sequence>MRDKEFRVIVEKYEKLIFTICYQFVKDYQEAQNLTQETFISAYTHIDSCNMDSIKPWLSRIATNKAKDYLKSAYNRRVVLNSEDNNDDMAINNEKTPETLYISKEGMESIRDKILSLKEPYHKVSVMYFLEYKSIVEISEVLKRPKKTVQTQIFRAKNILKEYINKEG</sequence>
<accession>A0A9D9DVC8</accession>
<evidence type="ECO:0000313" key="7">
    <source>
        <dbReference type="EMBL" id="MBO8434807.1"/>
    </source>
</evidence>
<evidence type="ECO:0000256" key="3">
    <source>
        <dbReference type="ARBA" id="ARBA00023082"/>
    </source>
</evidence>
<feature type="domain" description="RNA polymerase sigma factor 70 region 4 type 2" evidence="6">
    <location>
        <begin position="108"/>
        <end position="157"/>
    </location>
</feature>
<dbReference type="InterPro" id="IPR039425">
    <property type="entry name" value="RNA_pol_sigma-70-like"/>
</dbReference>
<comment type="caution">
    <text evidence="7">The sequence shown here is derived from an EMBL/GenBank/DDBJ whole genome shotgun (WGS) entry which is preliminary data.</text>
</comment>
<protein>
    <submittedName>
        <fullName evidence="7">Sigma-70 family RNA polymerase sigma factor</fullName>
    </submittedName>
</protein>
<evidence type="ECO:0000256" key="2">
    <source>
        <dbReference type="ARBA" id="ARBA00023015"/>
    </source>
</evidence>
<dbReference type="GO" id="GO:0006352">
    <property type="term" value="P:DNA-templated transcription initiation"/>
    <property type="evidence" value="ECO:0007669"/>
    <property type="project" value="InterPro"/>
</dbReference>
<evidence type="ECO:0000256" key="1">
    <source>
        <dbReference type="ARBA" id="ARBA00010641"/>
    </source>
</evidence>
<evidence type="ECO:0000259" key="6">
    <source>
        <dbReference type="Pfam" id="PF08281"/>
    </source>
</evidence>
<comment type="similarity">
    <text evidence="1">Belongs to the sigma-70 factor family. ECF subfamily.</text>
</comment>
<dbReference type="Proteomes" id="UP000823611">
    <property type="component" value="Unassembled WGS sequence"/>
</dbReference>
<name>A0A9D9DVC8_9FIRM</name>
<evidence type="ECO:0000256" key="4">
    <source>
        <dbReference type="ARBA" id="ARBA00023163"/>
    </source>
</evidence>
<keyword evidence="3" id="KW-0731">Sigma factor</keyword>
<reference evidence="7" key="2">
    <citation type="journal article" date="2021" name="PeerJ">
        <title>Extensive microbial diversity within the chicken gut microbiome revealed by metagenomics and culture.</title>
        <authorList>
            <person name="Gilroy R."/>
            <person name="Ravi A."/>
            <person name="Getino M."/>
            <person name="Pursley I."/>
            <person name="Horton D.L."/>
            <person name="Alikhan N.F."/>
            <person name="Baker D."/>
            <person name="Gharbi K."/>
            <person name="Hall N."/>
            <person name="Watson M."/>
            <person name="Adriaenssens E.M."/>
            <person name="Foster-Nyarko E."/>
            <person name="Jarju S."/>
            <person name="Secka A."/>
            <person name="Antonio M."/>
            <person name="Oren A."/>
            <person name="Chaudhuri R.R."/>
            <person name="La Ragione R."/>
            <person name="Hildebrand F."/>
            <person name="Pallen M.J."/>
        </authorList>
    </citation>
    <scope>NUCLEOTIDE SEQUENCE</scope>
    <source>
        <strain evidence="7">F6-4510</strain>
    </source>
</reference>
<dbReference type="PANTHER" id="PTHR43133">
    <property type="entry name" value="RNA POLYMERASE ECF-TYPE SIGMA FACTO"/>
    <property type="match status" value="1"/>
</dbReference>
<dbReference type="InterPro" id="IPR014284">
    <property type="entry name" value="RNA_pol_sigma-70_dom"/>
</dbReference>
<dbReference type="Pfam" id="PF08281">
    <property type="entry name" value="Sigma70_r4_2"/>
    <property type="match status" value="1"/>
</dbReference>
<dbReference type="SUPFAM" id="SSF88946">
    <property type="entry name" value="Sigma2 domain of RNA polymerase sigma factors"/>
    <property type="match status" value="1"/>
</dbReference>
<dbReference type="InterPro" id="IPR013324">
    <property type="entry name" value="RNA_pol_sigma_r3/r4-like"/>
</dbReference>
<dbReference type="Gene3D" id="1.10.10.10">
    <property type="entry name" value="Winged helix-like DNA-binding domain superfamily/Winged helix DNA-binding domain"/>
    <property type="match status" value="1"/>
</dbReference>
<dbReference type="InterPro" id="IPR013249">
    <property type="entry name" value="RNA_pol_sigma70_r4_t2"/>
</dbReference>
<dbReference type="Pfam" id="PF04542">
    <property type="entry name" value="Sigma70_r2"/>
    <property type="match status" value="1"/>
</dbReference>
<feature type="domain" description="RNA polymerase sigma-70 region 2" evidence="5">
    <location>
        <begin position="9"/>
        <end position="73"/>
    </location>
</feature>
<keyword evidence="4" id="KW-0804">Transcription</keyword>
<dbReference type="GO" id="GO:0016987">
    <property type="term" value="F:sigma factor activity"/>
    <property type="evidence" value="ECO:0007669"/>
    <property type="project" value="UniProtKB-KW"/>
</dbReference>
<dbReference type="GO" id="GO:0003677">
    <property type="term" value="F:DNA binding"/>
    <property type="evidence" value="ECO:0007669"/>
    <property type="project" value="InterPro"/>
</dbReference>
<reference evidence="7" key="1">
    <citation type="submission" date="2020-10" db="EMBL/GenBank/DDBJ databases">
        <authorList>
            <person name="Gilroy R."/>
        </authorList>
    </citation>
    <scope>NUCLEOTIDE SEQUENCE</scope>
    <source>
        <strain evidence="7">F6-4510</strain>
    </source>
</reference>
<organism evidence="7 8">
    <name type="scientific">Candidatus Fimicola merdigallinarum</name>
    <dbReference type="NCBI Taxonomy" id="2840819"/>
    <lineage>
        <taxon>Bacteria</taxon>
        <taxon>Bacillati</taxon>
        <taxon>Bacillota</taxon>
        <taxon>Clostridia</taxon>
        <taxon>Lachnospirales</taxon>
        <taxon>Lachnospiraceae</taxon>
        <taxon>Lachnospiraceae incertae sedis</taxon>
        <taxon>Candidatus Fimicola</taxon>
    </lineage>
</organism>
<dbReference type="AlphaFoldDB" id="A0A9D9DVC8"/>